<reference evidence="3" key="1">
    <citation type="submission" date="2014-01" db="EMBL/GenBank/DDBJ databases">
        <title>The Genome Sequence of Anopheles farauti FAR1 (V2).</title>
        <authorList>
            <consortium name="The Broad Institute Genomics Platform"/>
            <person name="Neafsey D.E."/>
            <person name="Besansky N."/>
            <person name="Howell P."/>
            <person name="Walton C."/>
            <person name="Young S.K."/>
            <person name="Zeng Q."/>
            <person name="Gargeya S."/>
            <person name="Fitzgerald M."/>
            <person name="Haas B."/>
            <person name="Abouelleil A."/>
            <person name="Allen A.W."/>
            <person name="Alvarado L."/>
            <person name="Arachchi H.M."/>
            <person name="Berlin A.M."/>
            <person name="Chapman S.B."/>
            <person name="Gainer-Dewar J."/>
            <person name="Goldberg J."/>
            <person name="Griggs A."/>
            <person name="Gujja S."/>
            <person name="Hansen M."/>
            <person name="Howarth C."/>
            <person name="Imamovic A."/>
            <person name="Ireland A."/>
            <person name="Larimer J."/>
            <person name="McCowan C."/>
            <person name="Murphy C."/>
            <person name="Pearson M."/>
            <person name="Poon T.W."/>
            <person name="Priest M."/>
            <person name="Roberts A."/>
            <person name="Saif S."/>
            <person name="Shea T."/>
            <person name="Sisk P."/>
            <person name="Sykes S."/>
            <person name="Wortman J."/>
            <person name="Nusbaum C."/>
            <person name="Birren B."/>
        </authorList>
    </citation>
    <scope>NUCLEOTIDE SEQUENCE [LARGE SCALE GENOMIC DNA]</scope>
    <source>
        <strain evidence="3">FAR1</strain>
    </source>
</reference>
<evidence type="ECO:0000256" key="1">
    <source>
        <dbReference type="SAM" id="Phobius"/>
    </source>
</evidence>
<evidence type="ECO:0000313" key="2">
    <source>
        <dbReference type="EnsemblMetazoa" id="AFAF011909-PA"/>
    </source>
</evidence>
<dbReference type="EnsemblMetazoa" id="AFAF011909-RA">
    <property type="protein sequence ID" value="AFAF011909-PA"/>
    <property type="gene ID" value="AFAF011909"/>
</dbReference>
<feature type="transmembrane region" description="Helical" evidence="1">
    <location>
        <begin position="53"/>
        <end position="70"/>
    </location>
</feature>
<dbReference type="Proteomes" id="UP000075886">
    <property type="component" value="Unassembled WGS sequence"/>
</dbReference>
<organism evidence="2 3">
    <name type="scientific">Anopheles farauti</name>
    <dbReference type="NCBI Taxonomy" id="69004"/>
    <lineage>
        <taxon>Eukaryota</taxon>
        <taxon>Metazoa</taxon>
        <taxon>Ecdysozoa</taxon>
        <taxon>Arthropoda</taxon>
        <taxon>Hexapoda</taxon>
        <taxon>Insecta</taxon>
        <taxon>Pterygota</taxon>
        <taxon>Neoptera</taxon>
        <taxon>Endopterygota</taxon>
        <taxon>Diptera</taxon>
        <taxon>Nematocera</taxon>
        <taxon>Culicoidea</taxon>
        <taxon>Culicidae</taxon>
        <taxon>Anophelinae</taxon>
        <taxon>Anopheles</taxon>
    </lineage>
</organism>
<evidence type="ECO:0000313" key="3">
    <source>
        <dbReference type="Proteomes" id="UP000075886"/>
    </source>
</evidence>
<reference evidence="2" key="2">
    <citation type="submission" date="2020-05" db="UniProtKB">
        <authorList>
            <consortium name="EnsemblMetazoa"/>
        </authorList>
    </citation>
    <scope>IDENTIFICATION</scope>
    <source>
        <strain evidence="2">FAR1</strain>
    </source>
</reference>
<protein>
    <submittedName>
        <fullName evidence="2">Uncharacterized protein</fullName>
    </submittedName>
</protein>
<dbReference type="EMBL" id="AXCN02000019">
    <property type="status" value="NOT_ANNOTATED_CDS"/>
    <property type="molecule type" value="Genomic_DNA"/>
</dbReference>
<keyword evidence="1" id="KW-0812">Transmembrane</keyword>
<keyword evidence="1" id="KW-1133">Transmembrane helix</keyword>
<dbReference type="VEuPathDB" id="VectorBase:AFAF011909"/>
<name>A0A182QK69_9DIPT</name>
<accession>A0A182QK69</accession>
<dbReference type="AlphaFoldDB" id="A0A182QK69"/>
<keyword evidence="1" id="KW-0472">Membrane</keyword>
<feature type="transmembrane region" description="Helical" evidence="1">
    <location>
        <begin position="82"/>
        <end position="102"/>
    </location>
</feature>
<keyword evidence="3" id="KW-1185">Reference proteome</keyword>
<sequence length="114" mass="12389">MLVSSLPISSILSEMSSIMLDAAELQLVCPDELDESKTLGPERSVALVTARHIQTPSVGCTIVIVLAGSYRRRCVMLVVRNILAIVWMMMMVMVIVLCTAVPSRIEQMALGRAG</sequence>
<proteinExistence type="predicted"/>